<accession>A0AAD4MWP9</accession>
<protein>
    <submittedName>
        <fullName evidence="2">Uncharacterized protein</fullName>
    </submittedName>
</protein>
<feature type="signal peptide" evidence="1">
    <location>
        <begin position="1"/>
        <end position="18"/>
    </location>
</feature>
<comment type="caution">
    <text evidence="2">The sequence shown here is derived from an EMBL/GenBank/DDBJ whole genome shotgun (WGS) entry which is preliminary data.</text>
</comment>
<proteinExistence type="predicted"/>
<organism evidence="2 3">
    <name type="scientific">Ditylenchus destructor</name>
    <dbReference type="NCBI Taxonomy" id="166010"/>
    <lineage>
        <taxon>Eukaryota</taxon>
        <taxon>Metazoa</taxon>
        <taxon>Ecdysozoa</taxon>
        <taxon>Nematoda</taxon>
        <taxon>Chromadorea</taxon>
        <taxon>Rhabditida</taxon>
        <taxon>Tylenchina</taxon>
        <taxon>Tylenchomorpha</taxon>
        <taxon>Sphaerularioidea</taxon>
        <taxon>Anguinidae</taxon>
        <taxon>Anguininae</taxon>
        <taxon>Ditylenchus</taxon>
    </lineage>
</organism>
<evidence type="ECO:0000313" key="2">
    <source>
        <dbReference type="EMBL" id="KAI1708480.1"/>
    </source>
</evidence>
<feature type="chain" id="PRO_5042135110" evidence="1">
    <location>
        <begin position="19"/>
        <end position="86"/>
    </location>
</feature>
<gene>
    <name evidence="2" type="ORF">DdX_11866</name>
</gene>
<dbReference type="AlphaFoldDB" id="A0AAD4MWP9"/>
<keyword evidence="1" id="KW-0732">Signal</keyword>
<evidence type="ECO:0000256" key="1">
    <source>
        <dbReference type="SAM" id="SignalP"/>
    </source>
</evidence>
<dbReference type="EMBL" id="JAKKPZ010000035">
    <property type="protein sequence ID" value="KAI1708480.1"/>
    <property type="molecule type" value="Genomic_DNA"/>
</dbReference>
<sequence length="86" mass="9539">MKLSPIFFIMVVIGIALAAPLPSYYSDDCMGQGMLGQSAAKLKELCQYPPEVRRCISGGLMGVTARDLKRRCLAMHSRRVYVTIED</sequence>
<keyword evidence="3" id="KW-1185">Reference proteome</keyword>
<reference evidence="2" key="1">
    <citation type="submission" date="2022-01" db="EMBL/GenBank/DDBJ databases">
        <title>Genome Sequence Resource for Two Populations of Ditylenchus destructor, the Migratory Endoparasitic Phytonematode.</title>
        <authorList>
            <person name="Zhang H."/>
            <person name="Lin R."/>
            <person name="Xie B."/>
        </authorList>
    </citation>
    <scope>NUCLEOTIDE SEQUENCE</scope>
    <source>
        <strain evidence="2">BazhouSP</strain>
    </source>
</reference>
<name>A0AAD4MWP9_9BILA</name>
<dbReference type="Proteomes" id="UP001201812">
    <property type="component" value="Unassembled WGS sequence"/>
</dbReference>
<evidence type="ECO:0000313" key="3">
    <source>
        <dbReference type="Proteomes" id="UP001201812"/>
    </source>
</evidence>